<dbReference type="Gene3D" id="6.10.30.10">
    <property type="match status" value="1"/>
</dbReference>
<dbReference type="SUPFAM" id="SSF50249">
    <property type="entry name" value="Nucleic acid-binding proteins"/>
    <property type="match status" value="1"/>
</dbReference>
<dbReference type="Pfam" id="PF01796">
    <property type="entry name" value="OB_ChsH2_C"/>
    <property type="match status" value="1"/>
</dbReference>
<feature type="domain" description="ChsH2 rubredoxin-like zinc ribbon" evidence="2">
    <location>
        <begin position="12"/>
        <end position="40"/>
    </location>
</feature>
<dbReference type="InterPro" id="IPR002878">
    <property type="entry name" value="ChsH2_C"/>
</dbReference>
<evidence type="ECO:0000259" key="1">
    <source>
        <dbReference type="Pfam" id="PF01796"/>
    </source>
</evidence>
<keyword evidence="3" id="KW-0012">Acyltransferase</keyword>
<dbReference type="Proteomes" id="UP000033096">
    <property type="component" value="Chromosome"/>
</dbReference>
<evidence type="ECO:0000259" key="2">
    <source>
        <dbReference type="Pfam" id="PF12172"/>
    </source>
</evidence>
<keyword evidence="3" id="KW-0808">Transferase</keyword>
<dbReference type="AlphaFoldDB" id="A0A0E3LI04"/>
<name>A0A0E3LI04_9EURY</name>
<dbReference type="GeneID" id="24811427"/>
<dbReference type="KEGG" id="mvc:MSVAZ_2907"/>
<protein>
    <submittedName>
        <fullName evidence="3">Conserved protein associated with acetyl-CoA C-acyltransferase</fullName>
    </submittedName>
</protein>
<dbReference type="InterPro" id="IPR022002">
    <property type="entry name" value="ChsH2_Znr"/>
</dbReference>
<evidence type="ECO:0000313" key="4">
    <source>
        <dbReference type="Proteomes" id="UP000033096"/>
    </source>
</evidence>
<organism evidence="3 4">
    <name type="scientific">Methanosarcina vacuolata Z-761</name>
    <dbReference type="NCBI Taxonomy" id="1434123"/>
    <lineage>
        <taxon>Archaea</taxon>
        <taxon>Methanobacteriati</taxon>
        <taxon>Methanobacteriota</taxon>
        <taxon>Stenosarchaea group</taxon>
        <taxon>Methanomicrobia</taxon>
        <taxon>Methanosarcinales</taxon>
        <taxon>Methanosarcinaceae</taxon>
        <taxon>Methanosarcina</taxon>
    </lineage>
</organism>
<accession>A0A0E3LI04</accession>
<keyword evidence="4" id="KW-1185">Reference proteome</keyword>
<feature type="domain" description="ChsH2 C-terminal OB-fold" evidence="1">
    <location>
        <begin position="50"/>
        <end position="110"/>
    </location>
</feature>
<dbReference type="EMBL" id="CP009520">
    <property type="protein sequence ID" value="AKB45176.1"/>
    <property type="molecule type" value="Genomic_DNA"/>
</dbReference>
<dbReference type="HOGENOM" id="CLU_119412_2_2_2"/>
<evidence type="ECO:0000313" key="3">
    <source>
        <dbReference type="EMBL" id="AKB45176.1"/>
    </source>
</evidence>
<dbReference type="STRING" id="1434123.MSVAZ_2907"/>
<dbReference type="InterPro" id="IPR012340">
    <property type="entry name" value="NA-bd_OB-fold"/>
</dbReference>
<sequence>MSSVPRFWRSLGSRYNLEGTRCKECGEHFYPPRNFCVNCRRVGHIEPYRFKGTGEIISYTVIHTAAEGFEDLAPYTLAIIQLDEGPRLTSQVIGDPEKIHIGMRVRSVFRKLGEDGEGGMIYYGTKFVPEDA</sequence>
<proteinExistence type="predicted"/>
<dbReference type="RefSeq" id="WP_048122408.1">
    <property type="nucleotide sequence ID" value="NZ_CP009520.1"/>
</dbReference>
<dbReference type="Pfam" id="PF12172">
    <property type="entry name" value="zf-ChsH2"/>
    <property type="match status" value="1"/>
</dbReference>
<reference evidence="3 4" key="1">
    <citation type="submission" date="2014-07" db="EMBL/GenBank/DDBJ databases">
        <title>Methanogenic archaea and the global carbon cycle.</title>
        <authorList>
            <person name="Henriksen J.R."/>
            <person name="Luke J."/>
            <person name="Reinhart S."/>
            <person name="Benedict M.N."/>
            <person name="Youngblut N.D."/>
            <person name="Metcalf M.E."/>
            <person name="Whitaker R.J."/>
            <person name="Metcalf W.W."/>
        </authorList>
    </citation>
    <scope>NUCLEOTIDE SEQUENCE [LARGE SCALE GENOMIC DNA]</scope>
    <source>
        <strain evidence="3 4">Z-761</strain>
    </source>
</reference>
<gene>
    <name evidence="3" type="ORF">MSVAZ_2907</name>
</gene>
<dbReference type="GO" id="GO:0016746">
    <property type="term" value="F:acyltransferase activity"/>
    <property type="evidence" value="ECO:0007669"/>
    <property type="project" value="UniProtKB-KW"/>
</dbReference>
<dbReference type="InterPro" id="IPR052513">
    <property type="entry name" value="Thioester_dehydratase-like"/>
</dbReference>
<dbReference type="PANTHER" id="PTHR34075">
    <property type="entry name" value="BLR3430 PROTEIN"/>
    <property type="match status" value="1"/>
</dbReference>
<dbReference type="PANTHER" id="PTHR34075:SF5">
    <property type="entry name" value="BLR3430 PROTEIN"/>
    <property type="match status" value="1"/>
</dbReference>
<dbReference type="PATRIC" id="fig|1434123.4.peg.3571"/>